<evidence type="ECO:0000256" key="1">
    <source>
        <dbReference type="SAM" id="Phobius"/>
    </source>
</evidence>
<dbReference type="OrthoDB" id="10523820at2759"/>
<dbReference type="Proteomes" id="UP000234585">
    <property type="component" value="Unassembled WGS sequence"/>
</dbReference>
<reference evidence="2 3" key="1">
    <citation type="submission" date="2017-12" db="EMBL/GenBank/DDBJ databases">
        <authorList>
            <consortium name="DOE Joint Genome Institute"/>
            <person name="Haridas S."/>
            <person name="Kjaerbolling I."/>
            <person name="Vesth T.C."/>
            <person name="Frisvad J.C."/>
            <person name="Nybo J.L."/>
            <person name="Theobald S."/>
            <person name="Kuo A."/>
            <person name="Bowyer P."/>
            <person name="Matsuda Y."/>
            <person name="Mondo S."/>
            <person name="Lyhne E.K."/>
            <person name="Kogle M.E."/>
            <person name="Clum A."/>
            <person name="Lipzen A."/>
            <person name="Salamov A."/>
            <person name="Ngan C.Y."/>
            <person name="Daum C."/>
            <person name="Chiniquy J."/>
            <person name="Barry K."/>
            <person name="LaButti K."/>
            <person name="Simmons B.A."/>
            <person name="Magnuson J.K."/>
            <person name="Mortensen U.H."/>
            <person name="Larsen T.O."/>
            <person name="Grigoriev I.V."/>
            <person name="Baker S.E."/>
            <person name="Andersen M.R."/>
            <person name="Nordberg H.P."/>
            <person name="Cantor M.N."/>
            <person name="Hua S.X."/>
        </authorList>
    </citation>
    <scope>NUCLEOTIDE SEQUENCE [LARGE SCALE GENOMIC DNA]</scope>
    <source>
        <strain evidence="2 3">CBS 102.13</strain>
    </source>
</reference>
<dbReference type="RefSeq" id="XP_024672398.1">
    <property type="nucleotide sequence ID" value="XM_024812529.1"/>
</dbReference>
<organism evidence="2 3">
    <name type="scientific">Aspergillus candidus</name>
    <dbReference type="NCBI Taxonomy" id="41067"/>
    <lineage>
        <taxon>Eukaryota</taxon>
        <taxon>Fungi</taxon>
        <taxon>Dikarya</taxon>
        <taxon>Ascomycota</taxon>
        <taxon>Pezizomycotina</taxon>
        <taxon>Eurotiomycetes</taxon>
        <taxon>Eurotiomycetidae</taxon>
        <taxon>Eurotiales</taxon>
        <taxon>Aspergillaceae</taxon>
        <taxon>Aspergillus</taxon>
        <taxon>Aspergillus subgen. Circumdati</taxon>
    </lineage>
</organism>
<feature type="transmembrane region" description="Helical" evidence="1">
    <location>
        <begin position="93"/>
        <end position="111"/>
    </location>
</feature>
<evidence type="ECO:0000313" key="2">
    <source>
        <dbReference type="EMBL" id="PLB38386.1"/>
    </source>
</evidence>
<keyword evidence="1" id="KW-0812">Transmembrane</keyword>
<name>A0A2I2FCM4_ASPCN</name>
<feature type="transmembrane region" description="Helical" evidence="1">
    <location>
        <begin position="56"/>
        <end position="81"/>
    </location>
</feature>
<dbReference type="GeneID" id="36519689"/>
<gene>
    <name evidence="2" type="ORF">BDW47DRAFT_105314</name>
</gene>
<sequence>MSPTCHPAILRQPGRRMTDLRRNASLTHALIIPFFFRFDRSSLDGRLRRPFLFPTLIPALVFDSPILLCADLLGLFSCVYYSSIDWMDVLTRLSISFFLYLLLSFFPSLPFSSPKYIPRS</sequence>
<dbReference type="EMBL" id="KZ559136">
    <property type="protein sequence ID" value="PLB38386.1"/>
    <property type="molecule type" value="Genomic_DNA"/>
</dbReference>
<keyword evidence="1" id="KW-0472">Membrane</keyword>
<proteinExistence type="predicted"/>
<protein>
    <submittedName>
        <fullName evidence="2">Uncharacterized protein</fullName>
    </submittedName>
</protein>
<dbReference type="AlphaFoldDB" id="A0A2I2FCM4"/>
<keyword evidence="1" id="KW-1133">Transmembrane helix</keyword>
<evidence type="ECO:0000313" key="3">
    <source>
        <dbReference type="Proteomes" id="UP000234585"/>
    </source>
</evidence>
<keyword evidence="3" id="KW-1185">Reference proteome</keyword>
<accession>A0A2I2FCM4</accession>